<dbReference type="Proteomes" id="UP001499947">
    <property type="component" value="Unassembled WGS sequence"/>
</dbReference>
<comment type="similarity">
    <text evidence="1">Belongs to the AHA1 family.</text>
</comment>
<keyword evidence="4" id="KW-1185">Reference proteome</keyword>
<protein>
    <recommendedName>
        <fullName evidence="2">Activator of Hsp90 ATPase homologue 1/2-like C-terminal domain-containing protein</fullName>
    </recommendedName>
</protein>
<sequence length="157" mass="16941">MYATRVSRRVNAPRSAVYRALLDASAVAAWRVPDGMTCRVHEFDPREGGTFRISLIYDDPAGTGKSGGHTDTYHGRFSRLVPDEQVVEVSEFETTDPALRTTMTITTTLTDAAGGGTDVHILHEGLPDAVPAADNELGTRMSLDKLAALVETGRAPR</sequence>
<dbReference type="InterPro" id="IPR013538">
    <property type="entry name" value="ASHA1/2-like_C"/>
</dbReference>
<dbReference type="Gene3D" id="3.30.530.20">
    <property type="match status" value="1"/>
</dbReference>
<feature type="domain" description="Activator of Hsp90 ATPase homologue 1/2-like C-terminal" evidence="2">
    <location>
        <begin position="11"/>
        <end position="151"/>
    </location>
</feature>
<organism evidence="3 4">
    <name type="scientific">Streptomyces yatensis</name>
    <dbReference type="NCBI Taxonomy" id="155177"/>
    <lineage>
        <taxon>Bacteria</taxon>
        <taxon>Bacillati</taxon>
        <taxon>Actinomycetota</taxon>
        <taxon>Actinomycetes</taxon>
        <taxon>Kitasatosporales</taxon>
        <taxon>Streptomycetaceae</taxon>
        <taxon>Streptomyces</taxon>
        <taxon>Streptomyces violaceusniger group</taxon>
    </lineage>
</organism>
<dbReference type="SUPFAM" id="SSF55961">
    <property type="entry name" value="Bet v1-like"/>
    <property type="match status" value="1"/>
</dbReference>
<name>A0ABN2I2V5_9ACTN</name>
<comment type="caution">
    <text evidence="3">The sequence shown here is derived from an EMBL/GenBank/DDBJ whole genome shotgun (WGS) entry which is preliminary data.</text>
</comment>
<dbReference type="RefSeq" id="WP_211127340.1">
    <property type="nucleotide sequence ID" value="NZ_BAAALR010000048.1"/>
</dbReference>
<evidence type="ECO:0000313" key="3">
    <source>
        <dbReference type="EMBL" id="GAA1697724.1"/>
    </source>
</evidence>
<evidence type="ECO:0000259" key="2">
    <source>
        <dbReference type="Pfam" id="PF08327"/>
    </source>
</evidence>
<accession>A0ABN2I2V5</accession>
<evidence type="ECO:0000256" key="1">
    <source>
        <dbReference type="ARBA" id="ARBA00006817"/>
    </source>
</evidence>
<dbReference type="EMBL" id="BAAALR010000048">
    <property type="protein sequence ID" value="GAA1697724.1"/>
    <property type="molecule type" value="Genomic_DNA"/>
</dbReference>
<reference evidence="3 4" key="1">
    <citation type="journal article" date="2019" name="Int. J. Syst. Evol. Microbiol.">
        <title>The Global Catalogue of Microorganisms (GCM) 10K type strain sequencing project: providing services to taxonomists for standard genome sequencing and annotation.</title>
        <authorList>
            <consortium name="The Broad Institute Genomics Platform"/>
            <consortium name="The Broad Institute Genome Sequencing Center for Infectious Disease"/>
            <person name="Wu L."/>
            <person name="Ma J."/>
        </authorList>
    </citation>
    <scope>NUCLEOTIDE SEQUENCE [LARGE SCALE GENOMIC DNA]</scope>
    <source>
        <strain evidence="3 4">JCM 13244</strain>
    </source>
</reference>
<proteinExistence type="inferred from homology"/>
<evidence type="ECO:0000313" key="4">
    <source>
        <dbReference type="Proteomes" id="UP001499947"/>
    </source>
</evidence>
<dbReference type="Pfam" id="PF08327">
    <property type="entry name" value="AHSA1"/>
    <property type="match status" value="1"/>
</dbReference>
<dbReference type="InterPro" id="IPR023393">
    <property type="entry name" value="START-like_dom_sf"/>
</dbReference>
<gene>
    <name evidence="3" type="ORF">GCM10009680_42370</name>
</gene>